<proteinExistence type="predicted"/>
<organism evidence="1">
    <name type="scientific">Cladocopium goreaui</name>
    <dbReference type="NCBI Taxonomy" id="2562237"/>
    <lineage>
        <taxon>Eukaryota</taxon>
        <taxon>Sar</taxon>
        <taxon>Alveolata</taxon>
        <taxon>Dinophyceae</taxon>
        <taxon>Suessiales</taxon>
        <taxon>Symbiodiniaceae</taxon>
        <taxon>Cladocopium</taxon>
    </lineage>
</organism>
<dbReference type="EMBL" id="CAMXCT030002291">
    <property type="protein sequence ID" value="CAL4784435.1"/>
    <property type="molecule type" value="Genomic_DNA"/>
</dbReference>
<reference evidence="2 3" key="2">
    <citation type="submission" date="2024-05" db="EMBL/GenBank/DDBJ databases">
        <authorList>
            <person name="Chen Y."/>
            <person name="Shah S."/>
            <person name="Dougan E. K."/>
            <person name="Thang M."/>
            <person name="Chan C."/>
        </authorList>
    </citation>
    <scope>NUCLEOTIDE SEQUENCE [LARGE SCALE GENOMIC DNA]</scope>
</reference>
<dbReference type="OrthoDB" id="413287at2759"/>
<sequence>MARRGIANYEPAQPNEFNIFWQEILIKQAYDLPPKSQGHFREVTTTNRELLKHPRDFALAAKSRELRAALAEPSGCFGLAGRSSWHYNVHRPLGRKAMELGPRMAENICGTGIKKS</sequence>
<reference evidence="1" key="1">
    <citation type="submission" date="2022-10" db="EMBL/GenBank/DDBJ databases">
        <authorList>
            <person name="Chen Y."/>
            <person name="Dougan E. K."/>
            <person name="Chan C."/>
            <person name="Rhodes N."/>
            <person name="Thang M."/>
        </authorList>
    </citation>
    <scope>NUCLEOTIDE SEQUENCE</scope>
</reference>
<comment type="caution">
    <text evidence="1">The sequence shown here is derived from an EMBL/GenBank/DDBJ whole genome shotgun (WGS) entry which is preliminary data.</text>
</comment>
<protein>
    <submittedName>
        <fullName evidence="2">Proteasome subunit alpha type-4-A</fullName>
    </submittedName>
</protein>
<dbReference type="GO" id="GO:0000502">
    <property type="term" value="C:proteasome complex"/>
    <property type="evidence" value="ECO:0007669"/>
    <property type="project" value="UniProtKB-KW"/>
</dbReference>
<evidence type="ECO:0000313" key="2">
    <source>
        <dbReference type="EMBL" id="CAL4784435.1"/>
    </source>
</evidence>
<evidence type="ECO:0000313" key="3">
    <source>
        <dbReference type="Proteomes" id="UP001152797"/>
    </source>
</evidence>
<accession>A0A9P1CTI0</accession>
<evidence type="ECO:0000313" key="1">
    <source>
        <dbReference type="EMBL" id="CAI3997123.1"/>
    </source>
</evidence>
<dbReference type="AlphaFoldDB" id="A0A9P1CTI0"/>
<dbReference type="EMBL" id="CAMXCT010002291">
    <property type="protein sequence ID" value="CAI3997123.1"/>
    <property type="molecule type" value="Genomic_DNA"/>
</dbReference>
<dbReference type="EMBL" id="CAMXCT020002291">
    <property type="protein sequence ID" value="CAL1150498.1"/>
    <property type="molecule type" value="Genomic_DNA"/>
</dbReference>
<gene>
    <name evidence="1" type="ORF">C1SCF055_LOCUS23537</name>
</gene>
<name>A0A9P1CTI0_9DINO</name>
<dbReference type="Proteomes" id="UP001152797">
    <property type="component" value="Unassembled WGS sequence"/>
</dbReference>
<keyword evidence="2" id="KW-0647">Proteasome</keyword>
<keyword evidence="3" id="KW-1185">Reference proteome</keyword>